<protein>
    <recommendedName>
        <fullName evidence="3">Lipoprotein</fullName>
    </recommendedName>
</protein>
<name>A0A4R9KDK2_9LEPT</name>
<reference evidence="1" key="1">
    <citation type="journal article" date="2019" name="PLoS Negl. Trop. Dis.">
        <title>Revisiting the worldwide diversity of Leptospira species in the environment.</title>
        <authorList>
            <person name="Vincent A.T."/>
            <person name="Schiettekatte O."/>
            <person name="Bourhy P."/>
            <person name="Veyrier F.J."/>
            <person name="Picardeau M."/>
        </authorList>
    </citation>
    <scope>NUCLEOTIDE SEQUENCE [LARGE SCALE GENOMIC DNA]</scope>
    <source>
        <strain evidence="1">201702455</strain>
    </source>
</reference>
<dbReference type="RefSeq" id="WP_135648342.1">
    <property type="nucleotide sequence ID" value="NZ_RQGF01000012.1"/>
</dbReference>
<proteinExistence type="predicted"/>
<dbReference type="PROSITE" id="PS51257">
    <property type="entry name" value="PROKAR_LIPOPROTEIN"/>
    <property type="match status" value="1"/>
</dbReference>
<evidence type="ECO:0000313" key="1">
    <source>
        <dbReference type="EMBL" id="TGL63252.1"/>
    </source>
</evidence>
<dbReference type="EMBL" id="RQGF01000012">
    <property type="protein sequence ID" value="TGL63252.1"/>
    <property type="molecule type" value="Genomic_DNA"/>
</dbReference>
<accession>A0A4R9KDK2</accession>
<organism evidence="1 2">
    <name type="scientific">Leptospira sarikeiensis</name>
    <dbReference type="NCBI Taxonomy" id="2484943"/>
    <lineage>
        <taxon>Bacteria</taxon>
        <taxon>Pseudomonadati</taxon>
        <taxon>Spirochaetota</taxon>
        <taxon>Spirochaetia</taxon>
        <taxon>Leptospirales</taxon>
        <taxon>Leptospiraceae</taxon>
        <taxon>Leptospira</taxon>
    </lineage>
</organism>
<evidence type="ECO:0000313" key="2">
    <source>
        <dbReference type="Proteomes" id="UP000297762"/>
    </source>
</evidence>
<keyword evidence="2" id="KW-1185">Reference proteome</keyword>
<dbReference type="AlphaFoldDB" id="A0A4R9KDK2"/>
<dbReference type="Proteomes" id="UP000297762">
    <property type="component" value="Unassembled WGS sequence"/>
</dbReference>
<evidence type="ECO:0008006" key="3">
    <source>
        <dbReference type="Google" id="ProtNLM"/>
    </source>
</evidence>
<comment type="caution">
    <text evidence="1">The sequence shown here is derived from an EMBL/GenBank/DDBJ whole genome shotgun (WGS) entry which is preliminary data.</text>
</comment>
<sequence length="198" mass="22579">MKLKLLVFSLLFIFSSCITIPVGVSLNDPLSQKRPLPLTAFIDRVTLPANIDSVKSKEDKLTLAIVEYSKKANYFQKTAYIGYKEPSDTKYKILTFICSSFEETRKPHPAYFPLAILTLTIYIWAGGPIASDHSQYECNLTVKNPNGNVLFKNTKRIFNVRDVNLYSKYYTFPSGIEDRTETLSSLINSYYNTIKETN</sequence>
<gene>
    <name evidence="1" type="ORF">EHQ64_04620</name>
</gene>
<dbReference type="OrthoDB" id="6977035at2"/>